<dbReference type="InterPro" id="IPR036388">
    <property type="entry name" value="WH-like_DNA-bd_sf"/>
</dbReference>
<evidence type="ECO:0000256" key="7">
    <source>
        <dbReference type="ARBA" id="ARBA00022763"/>
    </source>
</evidence>
<dbReference type="EC" id="2.1.1.63" evidence="3"/>
<keyword evidence="8" id="KW-0234">DNA repair</keyword>
<dbReference type="EMBL" id="CP120629">
    <property type="protein sequence ID" value="WEW60168.1"/>
    <property type="molecule type" value="Genomic_DNA"/>
</dbReference>
<accession>A0AAF0DKM2</accession>
<name>A0AAF0DKM2_9EURO</name>
<organism evidence="13 14">
    <name type="scientific">Emydomyces testavorans</name>
    <dbReference type="NCBI Taxonomy" id="2070801"/>
    <lineage>
        <taxon>Eukaryota</taxon>
        <taxon>Fungi</taxon>
        <taxon>Dikarya</taxon>
        <taxon>Ascomycota</taxon>
        <taxon>Pezizomycotina</taxon>
        <taxon>Eurotiomycetes</taxon>
        <taxon>Eurotiomycetidae</taxon>
        <taxon>Onygenales</taxon>
        <taxon>Nannizziopsiaceae</taxon>
        <taxon>Emydomyces</taxon>
    </lineage>
</organism>
<dbReference type="GO" id="GO:0006281">
    <property type="term" value="P:DNA repair"/>
    <property type="evidence" value="ECO:0007669"/>
    <property type="project" value="UniProtKB-KW"/>
</dbReference>
<keyword evidence="7" id="KW-0227">DNA damage</keyword>
<evidence type="ECO:0000259" key="12">
    <source>
        <dbReference type="Pfam" id="PF01035"/>
    </source>
</evidence>
<dbReference type="SUPFAM" id="SSF46767">
    <property type="entry name" value="Methylated DNA-protein cysteine methyltransferase, C-terminal domain"/>
    <property type="match status" value="1"/>
</dbReference>
<keyword evidence="14" id="KW-1185">Reference proteome</keyword>
<dbReference type="Pfam" id="PF01035">
    <property type="entry name" value="DNA_binding_1"/>
    <property type="match status" value="1"/>
</dbReference>
<dbReference type="NCBIfam" id="TIGR00589">
    <property type="entry name" value="ogt"/>
    <property type="match status" value="1"/>
</dbReference>
<protein>
    <recommendedName>
        <fullName evidence="4">Methylated-DNA--protein-cysteine methyltransferase</fullName>
        <ecNumber evidence="3">2.1.1.63</ecNumber>
    </recommendedName>
    <alternativeName>
        <fullName evidence="9">6-O-methylguanine-DNA methyltransferase</fullName>
    </alternativeName>
    <alternativeName>
        <fullName evidence="10">O-6-methylguanine-DNA-alkyltransferase</fullName>
    </alternativeName>
</protein>
<evidence type="ECO:0000256" key="9">
    <source>
        <dbReference type="ARBA" id="ARBA00030795"/>
    </source>
</evidence>
<evidence type="ECO:0000256" key="11">
    <source>
        <dbReference type="ARBA" id="ARBA00049348"/>
    </source>
</evidence>
<evidence type="ECO:0000313" key="13">
    <source>
        <dbReference type="EMBL" id="WEW60168.1"/>
    </source>
</evidence>
<feature type="domain" description="Methylated-DNA-[protein]-cysteine S-methyltransferase DNA binding" evidence="12">
    <location>
        <begin position="66"/>
        <end position="150"/>
    </location>
</feature>
<comment type="catalytic activity">
    <reaction evidence="1">
        <text>a 4-O-methyl-thymidine in DNA + L-cysteinyl-[protein] = a thymidine in DNA + S-methyl-L-cysteinyl-[protein]</text>
        <dbReference type="Rhea" id="RHEA:53428"/>
        <dbReference type="Rhea" id="RHEA-COMP:10131"/>
        <dbReference type="Rhea" id="RHEA-COMP:10132"/>
        <dbReference type="Rhea" id="RHEA-COMP:13555"/>
        <dbReference type="Rhea" id="RHEA-COMP:13556"/>
        <dbReference type="ChEBI" id="CHEBI:29950"/>
        <dbReference type="ChEBI" id="CHEBI:82612"/>
        <dbReference type="ChEBI" id="CHEBI:137386"/>
        <dbReference type="ChEBI" id="CHEBI:137387"/>
        <dbReference type="EC" id="2.1.1.63"/>
    </reaction>
</comment>
<reference evidence="13" key="1">
    <citation type="submission" date="2023-03" db="EMBL/GenBank/DDBJ databases">
        <title>Emydomyces testavorans Genome Sequence.</title>
        <authorList>
            <person name="Hoyer L."/>
        </authorList>
    </citation>
    <scope>NUCLEOTIDE SEQUENCE</scope>
    <source>
        <strain evidence="13">16-2883</strain>
    </source>
</reference>
<gene>
    <name evidence="13" type="ORF">PRK78_005653</name>
</gene>
<keyword evidence="6 13" id="KW-0808">Transferase</keyword>
<evidence type="ECO:0000256" key="3">
    <source>
        <dbReference type="ARBA" id="ARBA00011918"/>
    </source>
</evidence>
<proteinExistence type="inferred from homology"/>
<evidence type="ECO:0000256" key="10">
    <source>
        <dbReference type="ARBA" id="ARBA00031621"/>
    </source>
</evidence>
<evidence type="ECO:0000256" key="2">
    <source>
        <dbReference type="ARBA" id="ARBA00008711"/>
    </source>
</evidence>
<comment type="catalytic activity">
    <reaction evidence="11">
        <text>a 6-O-methyl-2'-deoxyguanosine in DNA + L-cysteinyl-[protein] = S-methyl-L-cysteinyl-[protein] + a 2'-deoxyguanosine in DNA</text>
        <dbReference type="Rhea" id="RHEA:24000"/>
        <dbReference type="Rhea" id="RHEA-COMP:10131"/>
        <dbReference type="Rhea" id="RHEA-COMP:10132"/>
        <dbReference type="Rhea" id="RHEA-COMP:11367"/>
        <dbReference type="Rhea" id="RHEA-COMP:11368"/>
        <dbReference type="ChEBI" id="CHEBI:29950"/>
        <dbReference type="ChEBI" id="CHEBI:82612"/>
        <dbReference type="ChEBI" id="CHEBI:85445"/>
        <dbReference type="ChEBI" id="CHEBI:85448"/>
        <dbReference type="EC" id="2.1.1.63"/>
    </reaction>
</comment>
<sequence>MGAATGTSVRRIAKTHRRLLSTKTEVKAVVPQSEPPSVPKYPFPIDEDALLHSLRRISTHPSLTPYRRLVYRTLLSVPRGRWTTYASLSTHLSSSARAIGNAMKTNPFAPEVPCHRVLATDRTIGGYKGKWGNGAEYSTEKTKLLKGEGVVFDDKGKAHGEVFRDFVDMGQLLGTRQEV</sequence>
<evidence type="ECO:0000256" key="6">
    <source>
        <dbReference type="ARBA" id="ARBA00022679"/>
    </source>
</evidence>
<evidence type="ECO:0000256" key="1">
    <source>
        <dbReference type="ARBA" id="ARBA00001286"/>
    </source>
</evidence>
<dbReference type="CDD" id="cd06445">
    <property type="entry name" value="ATase"/>
    <property type="match status" value="1"/>
</dbReference>
<evidence type="ECO:0000256" key="4">
    <source>
        <dbReference type="ARBA" id="ARBA00015377"/>
    </source>
</evidence>
<dbReference type="GO" id="GO:0003908">
    <property type="term" value="F:methylated-DNA-[protein]-cysteine S-methyltransferase activity"/>
    <property type="evidence" value="ECO:0007669"/>
    <property type="project" value="UniProtKB-EC"/>
</dbReference>
<dbReference type="InterPro" id="IPR001497">
    <property type="entry name" value="MethylDNA_cys_MeTrfase_AS"/>
</dbReference>
<evidence type="ECO:0000256" key="5">
    <source>
        <dbReference type="ARBA" id="ARBA00022603"/>
    </source>
</evidence>
<evidence type="ECO:0000313" key="14">
    <source>
        <dbReference type="Proteomes" id="UP001219355"/>
    </source>
</evidence>
<keyword evidence="5 13" id="KW-0489">Methyltransferase</keyword>
<evidence type="ECO:0000256" key="8">
    <source>
        <dbReference type="ARBA" id="ARBA00023204"/>
    </source>
</evidence>
<dbReference type="PANTHER" id="PTHR10815:SF13">
    <property type="entry name" value="METHYLATED-DNA--PROTEIN-CYSTEINE METHYLTRANSFERASE"/>
    <property type="match status" value="1"/>
</dbReference>
<dbReference type="Proteomes" id="UP001219355">
    <property type="component" value="Chromosome 3"/>
</dbReference>
<dbReference type="AlphaFoldDB" id="A0AAF0DKM2"/>
<dbReference type="PROSITE" id="PS00374">
    <property type="entry name" value="MGMT"/>
    <property type="match status" value="1"/>
</dbReference>
<dbReference type="PANTHER" id="PTHR10815">
    <property type="entry name" value="METHYLATED-DNA--PROTEIN-CYSTEINE METHYLTRANSFERASE"/>
    <property type="match status" value="1"/>
</dbReference>
<dbReference type="InterPro" id="IPR014048">
    <property type="entry name" value="MethylDNA_cys_MeTrfase_DNA-bd"/>
</dbReference>
<dbReference type="Gene3D" id="1.10.10.10">
    <property type="entry name" value="Winged helix-like DNA-binding domain superfamily/Winged helix DNA-binding domain"/>
    <property type="match status" value="1"/>
</dbReference>
<dbReference type="InterPro" id="IPR036217">
    <property type="entry name" value="MethylDNA_cys_MeTrfase_DNAb"/>
</dbReference>
<dbReference type="GO" id="GO:0032259">
    <property type="term" value="P:methylation"/>
    <property type="evidence" value="ECO:0007669"/>
    <property type="project" value="UniProtKB-KW"/>
</dbReference>
<comment type="similarity">
    <text evidence="2">Belongs to the MGMT family.</text>
</comment>